<dbReference type="GO" id="GO:0016887">
    <property type="term" value="F:ATP hydrolysis activity"/>
    <property type="evidence" value="ECO:0007669"/>
    <property type="project" value="InterPro"/>
</dbReference>
<evidence type="ECO:0000259" key="1">
    <source>
        <dbReference type="Pfam" id="PF13304"/>
    </source>
</evidence>
<dbReference type="Gene3D" id="3.40.50.300">
    <property type="entry name" value="P-loop containing nucleotide triphosphate hydrolases"/>
    <property type="match status" value="1"/>
</dbReference>
<dbReference type="InterPro" id="IPR038729">
    <property type="entry name" value="Rad50/SbcC_AAA"/>
</dbReference>
<reference evidence="3 4" key="1">
    <citation type="journal article" date="2015" name="Stand. Genomic Sci.">
        <title>Complete genome of Pseudomonas chlororaphis strain UFB2, a soil bacterium with antibacterial activity against bacterial canker pathogen of tomato.</title>
        <authorList>
            <person name="Deng P."/>
            <person name="Wang X."/>
            <person name="Baird S.M."/>
            <person name="Lu S.E."/>
        </authorList>
    </citation>
    <scope>NUCLEOTIDE SEQUENCE [LARGE SCALE GENOMIC DNA]</scope>
    <source>
        <strain evidence="3 4">UFB2</strain>
    </source>
</reference>
<evidence type="ECO:0000259" key="2">
    <source>
        <dbReference type="Pfam" id="PF13476"/>
    </source>
</evidence>
<evidence type="ECO:0000313" key="3">
    <source>
        <dbReference type="EMBL" id="AKK01432.1"/>
    </source>
</evidence>
<dbReference type="InterPro" id="IPR027417">
    <property type="entry name" value="P-loop_NTPase"/>
</dbReference>
<reference evidence="4" key="2">
    <citation type="submission" date="2015-03" db="EMBL/GenBank/DDBJ databases">
        <authorList>
            <person name="Deng P."/>
            <person name="Lu S."/>
        </authorList>
    </citation>
    <scope>NUCLEOTIDE SEQUENCE [LARGE SCALE GENOMIC DNA]</scope>
    <source>
        <strain evidence="4">UFB2</strain>
    </source>
</reference>
<dbReference type="AlphaFoldDB" id="A0A0G3GRJ0"/>
<dbReference type="Proteomes" id="UP000035212">
    <property type="component" value="Chromosome"/>
</dbReference>
<dbReference type="SUPFAM" id="SSF52540">
    <property type="entry name" value="P-loop containing nucleoside triphosphate hydrolases"/>
    <property type="match status" value="1"/>
</dbReference>
<dbReference type="InterPro" id="IPR003959">
    <property type="entry name" value="ATPase_AAA_core"/>
</dbReference>
<sequence>MARIRRLQIENFRSIQRLDWCPAPGFNCLVGPGDSGKSSILDAIDLCLGARRSAPFGDTDFYRLDVIRPILITATLGDLPDDLINLDSYGDFLRGYDPANGALEDEPRFGIETVLTVQLKVESDLEPVWQLHSERALQQGIERNLAWKDRARIAPARIGSYANTNFSWSRNSILNRLTEERPALGGALAAAARDARNGFGVQAGAQLQQPLQIVTQTATQLGVPVGAFAQALLDAHAVSIGDGAIALHNEQGIPLRSLGTGSSRLLIAGLQRQAAQAASIALVDEVEFGLEPHRLIRFMDSLGAKNSPEPLQVFLTTHSPVALRELSGHQLFVVRPQQGHHVVRQAGISNDVQSTLRTDPEAFLAKRVVVCEGASEVGLMRGLDQYWRGLGHISFLALGGAYVNVNGGDPDNCYTRGSALLSLGYQVLVIVDADKPATAAIQAAFHAAGGQSATWGQGRALEDELFISLPDTAIDRLIAIAIDARDRDLVNSHIRGRSQNALSLELIQAFRAQGTAYAAPTRVSLGLASRIRKNGWFKSVTTYELIARTIIGPELQASGPDLQATINRIRGWVHAA</sequence>
<gene>
    <name evidence="3" type="ORF">VM99_26505</name>
</gene>
<dbReference type="Pfam" id="PF13476">
    <property type="entry name" value="AAA_23"/>
    <property type="match status" value="1"/>
</dbReference>
<dbReference type="EMBL" id="CP011020">
    <property type="protein sequence ID" value="AKK01432.1"/>
    <property type="molecule type" value="Genomic_DNA"/>
</dbReference>
<dbReference type="PANTHER" id="PTHR43581:SF4">
    <property type="entry name" value="ATP_GTP PHOSPHATASE"/>
    <property type="match status" value="1"/>
</dbReference>
<dbReference type="PANTHER" id="PTHR43581">
    <property type="entry name" value="ATP/GTP PHOSPHATASE"/>
    <property type="match status" value="1"/>
</dbReference>
<protein>
    <submittedName>
        <fullName evidence="3">Chromosome segregation protein SMC</fullName>
    </submittedName>
</protein>
<organism evidence="3 4">
    <name type="scientific">Pseudomonas chlororaphis</name>
    <dbReference type="NCBI Taxonomy" id="587753"/>
    <lineage>
        <taxon>Bacteria</taxon>
        <taxon>Pseudomonadati</taxon>
        <taxon>Pseudomonadota</taxon>
        <taxon>Gammaproteobacteria</taxon>
        <taxon>Pseudomonadales</taxon>
        <taxon>Pseudomonadaceae</taxon>
        <taxon>Pseudomonas</taxon>
    </lineage>
</organism>
<feature type="domain" description="ATPase AAA-type core" evidence="1">
    <location>
        <begin position="248"/>
        <end position="323"/>
    </location>
</feature>
<dbReference type="PATRIC" id="fig|587753.11.peg.5450"/>
<proteinExistence type="predicted"/>
<feature type="domain" description="Rad50/SbcC-type AAA" evidence="2">
    <location>
        <begin position="6"/>
        <end position="64"/>
    </location>
</feature>
<name>A0A0G3GRJ0_9PSED</name>
<dbReference type="GO" id="GO:0006302">
    <property type="term" value="P:double-strand break repair"/>
    <property type="evidence" value="ECO:0007669"/>
    <property type="project" value="InterPro"/>
</dbReference>
<dbReference type="GO" id="GO:0005524">
    <property type="term" value="F:ATP binding"/>
    <property type="evidence" value="ECO:0007669"/>
    <property type="project" value="InterPro"/>
</dbReference>
<evidence type="ECO:0000313" key="4">
    <source>
        <dbReference type="Proteomes" id="UP000035212"/>
    </source>
</evidence>
<accession>A0A0G3GRJ0</accession>
<dbReference type="Pfam" id="PF13304">
    <property type="entry name" value="AAA_21"/>
    <property type="match status" value="1"/>
</dbReference>
<dbReference type="InterPro" id="IPR051396">
    <property type="entry name" value="Bact_Antivir_Def_Nuclease"/>
</dbReference>